<comment type="caution">
    <text evidence="1">The sequence shown here is derived from an EMBL/GenBank/DDBJ whole genome shotgun (WGS) entry which is preliminary data.</text>
</comment>
<dbReference type="Proteomes" id="UP000257109">
    <property type="component" value="Unassembled WGS sequence"/>
</dbReference>
<evidence type="ECO:0000313" key="1">
    <source>
        <dbReference type="EMBL" id="RDX93843.1"/>
    </source>
</evidence>
<dbReference type="AlphaFoldDB" id="A0A371GTR2"/>
<name>A0A371GTR2_MUCPR</name>
<evidence type="ECO:0000313" key="2">
    <source>
        <dbReference type="Proteomes" id="UP000257109"/>
    </source>
</evidence>
<organism evidence="1 2">
    <name type="scientific">Mucuna pruriens</name>
    <name type="common">Velvet bean</name>
    <name type="synonym">Dolichos pruriens</name>
    <dbReference type="NCBI Taxonomy" id="157652"/>
    <lineage>
        <taxon>Eukaryota</taxon>
        <taxon>Viridiplantae</taxon>
        <taxon>Streptophyta</taxon>
        <taxon>Embryophyta</taxon>
        <taxon>Tracheophyta</taxon>
        <taxon>Spermatophyta</taxon>
        <taxon>Magnoliopsida</taxon>
        <taxon>eudicotyledons</taxon>
        <taxon>Gunneridae</taxon>
        <taxon>Pentapetalae</taxon>
        <taxon>rosids</taxon>
        <taxon>fabids</taxon>
        <taxon>Fabales</taxon>
        <taxon>Fabaceae</taxon>
        <taxon>Papilionoideae</taxon>
        <taxon>50 kb inversion clade</taxon>
        <taxon>NPAAA clade</taxon>
        <taxon>indigoferoid/millettioid clade</taxon>
        <taxon>Phaseoleae</taxon>
        <taxon>Mucuna</taxon>
    </lineage>
</organism>
<accession>A0A371GTR2</accession>
<gene>
    <name evidence="1" type="ORF">CR513_23838</name>
</gene>
<proteinExistence type="predicted"/>
<dbReference type="EMBL" id="QJKJ01004516">
    <property type="protein sequence ID" value="RDX93843.1"/>
    <property type="molecule type" value="Genomic_DNA"/>
</dbReference>
<keyword evidence="2" id="KW-1185">Reference proteome</keyword>
<sequence length="166" mass="19023">MIATIVGGGSMAEISLATQKRYSRLVLVVQERPTQRRDPQITFFDEDYEGTIPHSDNPMVISIVIDDYKVEWVLVDQGMLIRIAGEQVEIRGVINLEMRVGTGSTMKLISVIQVDQHVAWKCYDESTRVTNSRRGACTTPKEARVHLLEMDPWFDQEDTRPVWMRI</sequence>
<reference evidence="1" key="1">
    <citation type="submission" date="2018-05" db="EMBL/GenBank/DDBJ databases">
        <title>Draft genome of Mucuna pruriens seed.</title>
        <authorList>
            <person name="Nnadi N.E."/>
            <person name="Vos R."/>
            <person name="Hasami M.H."/>
            <person name="Devisetty U.K."/>
            <person name="Aguiy J.C."/>
        </authorList>
    </citation>
    <scope>NUCLEOTIDE SEQUENCE [LARGE SCALE GENOMIC DNA]</scope>
    <source>
        <strain evidence="1">JCA_2017</strain>
    </source>
</reference>
<feature type="non-terminal residue" evidence="1">
    <location>
        <position position="1"/>
    </location>
</feature>
<dbReference type="OrthoDB" id="1752268at2759"/>
<protein>
    <submittedName>
        <fullName evidence="1">Uncharacterized protein</fullName>
    </submittedName>
</protein>